<keyword evidence="3 8" id="KW-0812">Transmembrane</keyword>
<keyword evidence="4 8" id="KW-1133">Transmembrane helix</keyword>
<dbReference type="GO" id="GO:0008076">
    <property type="term" value="C:voltage-gated potassium channel complex"/>
    <property type="evidence" value="ECO:0007669"/>
    <property type="project" value="InterPro"/>
</dbReference>
<feature type="transmembrane region" description="Helical" evidence="8">
    <location>
        <begin position="111"/>
        <end position="131"/>
    </location>
</feature>
<dbReference type="Gene3D" id="1.20.120.350">
    <property type="entry name" value="Voltage-gated potassium channels. Chain C"/>
    <property type="match status" value="1"/>
</dbReference>
<keyword evidence="5" id="KW-0406">Ion transport</keyword>
<evidence type="ECO:0000256" key="8">
    <source>
        <dbReference type="SAM" id="Phobius"/>
    </source>
</evidence>
<evidence type="ECO:0000256" key="1">
    <source>
        <dbReference type="ARBA" id="ARBA00004141"/>
    </source>
</evidence>
<organism evidence="10 11">
    <name type="scientific">Microbacterium immunditiarum</name>
    <dbReference type="NCBI Taxonomy" id="337480"/>
    <lineage>
        <taxon>Bacteria</taxon>
        <taxon>Bacillati</taxon>
        <taxon>Actinomycetota</taxon>
        <taxon>Actinomycetes</taxon>
        <taxon>Micrococcales</taxon>
        <taxon>Microbacteriaceae</taxon>
        <taxon>Microbacterium</taxon>
    </lineage>
</organism>
<comment type="subcellular location">
    <subcellularLocation>
        <location evidence="1">Membrane</location>
        <topology evidence="1">Multi-pass membrane protein</topology>
    </subcellularLocation>
</comment>
<dbReference type="SUPFAM" id="SSF81324">
    <property type="entry name" value="Voltage-gated potassium channels"/>
    <property type="match status" value="1"/>
</dbReference>
<gene>
    <name evidence="10" type="ORF">BJ991_002939</name>
</gene>
<feature type="transmembrane region" description="Helical" evidence="8">
    <location>
        <begin position="40"/>
        <end position="62"/>
    </location>
</feature>
<dbReference type="InterPro" id="IPR028325">
    <property type="entry name" value="VG_K_chnl"/>
</dbReference>
<evidence type="ECO:0000313" key="10">
    <source>
        <dbReference type="EMBL" id="NYE20911.1"/>
    </source>
</evidence>
<protein>
    <submittedName>
        <fullName evidence="10">Voltage-gated potassium channel</fullName>
    </submittedName>
</protein>
<dbReference type="InterPro" id="IPR013099">
    <property type="entry name" value="K_chnl_dom"/>
</dbReference>
<dbReference type="GO" id="GO:0005249">
    <property type="term" value="F:voltage-gated potassium channel activity"/>
    <property type="evidence" value="ECO:0007669"/>
    <property type="project" value="InterPro"/>
</dbReference>
<proteinExistence type="predicted"/>
<evidence type="ECO:0000256" key="7">
    <source>
        <dbReference type="ARBA" id="ARBA00023303"/>
    </source>
</evidence>
<evidence type="ECO:0000256" key="2">
    <source>
        <dbReference type="ARBA" id="ARBA00022448"/>
    </source>
</evidence>
<dbReference type="PANTHER" id="PTHR11537">
    <property type="entry name" value="VOLTAGE-GATED POTASSIUM CHANNEL"/>
    <property type="match status" value="1"/>
</dbReference>
<reference evidence="10 11" key="1">
    <citation type="submission" date="2020-07" db="EMBL/GenBank/DDBJ databases">
        <title>Sequencing the genomes of 1000 actinobacteria strains.</title>
        <authorList>
            <person name="Klenk H.-P."/>
        </authorList>
    </citation>
    <scope>NUCLEOTIDE SEQUENCE [LARGE SCALE GENOMIC DNA]</scope>
    <source>
        <strain evidence="10 11">DSM 24662</strain>
    </source>
</reference>
<keyword evidence="7 10" id="KW-0407">Ion channel</keyword>
<evidence type="ECO:0000259" key="9">
    <source>
        <dbReference type="Pfam" id="PF07885"/>
    </source>
</evidence>
<evidence type="ECO:0000256" key="3">
    <source>
        <dbReference type="ARBA" id="ARBA00022692"/>
    </source>
</evidence>
<dbReference type="EMBL" id="JACCBV010000001">
    <property type="protein sequence ID" value="NYE20911.1"/>
    <property type="molecule type" value="Genomic_DNA"/>
</dbReference>
<dbReference type="Gene3D" id="1.10.287.70">
    <property type="match status" value="1"/>
</dbReference>
<evidence type="ECO:0000256" key="4">
    <source>
        <dbReference type="ARBA" id="ARBA00022989"/>
    </source>
</evidence>
<feature type="transmembrane region" description="Helical" evidence="8">
    <location>
        <begin position="12"/>
        <end position="34"/>
    </location>
</feature>
<dbReference type="InterPro" id="IPR027359">
    <property type="entry name" value="Volt_channel_dom_sf"/>
</dbReference>
<evidence type="ECO:0000256" key="6">
    <source>
        <dbReference type="ARBA" id="ARBA00023136"/>
    </source>
</evidence>
<comment type="caution">
    <text evidence="10">The sequence shown here is derived from an EMBL/GenBank/DDBJ whole genome shotgun (WGS) entry which is preliminary data.</text>
</comment>
<feature type="transmembrane region" description="Helical" evidence="8">
    <location>
        <begin position="143"/>
        <end position="162"/>
    </location>
</feature>
<feature type="transmembrane region" description="Helical" evidence="8">
    <location>
        <begin position="174"/>
        <end position="199"/>
    </location>
</feature>
<evidence type="ECO:0000256" key="5">
    <source>
        <dbReference type="ARBA" id="ARBA00023065"/>
    </source>
</evidence>
<evidence type="ECO:0000313" key="11">
    <source>
        <dbReference type="Proteomes" id="UP000576969"/>
    </source>
</evidence>
<dbReference type="Pfam" id="PF07885">
    <property type="entry name" value="Ion_trans_2"/>
    <property type="match status" value="1"/>
</dbReference>
<feature type="domain" description="Potassium channel" evidence="9">
    <location>
        <begin position="123"/>
        <end position="199"/>
    </location>
</feature>
<dbReference type="Proteomes" id="UP000576969">
    <property type="component" value="Unassembled WGS sequence"/>
</dbReference>
<keyword evidence="2" id="KW-0813">Transport</keyword>
<name>A0A7Y9GQU3_9MICO</name>
<sequence length="241" mass="25821">MDEPTWVSRMTLPLSIASLVYLAAYSWLVIADLVGPPRTVALVLVAVTWIFFIVDYVVRLTLAEDRWRWFRKHPGALAFALLPVLRLVLLLDRVTQLPGLRRTRGAALRTGIAVYGGGVVVVLVYLASLSVLEAERHAPGANIVDFGVALWWSCVTVTTTGFGDYVPVTMAGRAVAVGLMFGGIILSGIITATLASWILERASRGHDDEEPATRGQARAILARIDGLAGPGDPQGPGASHG</sequence>
<keyword evidence="11" id="KW-1185">Reference proteome</keyword>
<dbReference type="AlphaFoldDB" id="A0A7Y9GQU3"/>
<dbReference type="PANTHER" id="PTHR11537:SF254">
    <property type="entry name" value="POTASSIUM VOLTAGE-GATED CHANNEL PROTEIN SHAB"/>
    <property type="match status" value="1"/>
</dbReference>
<keyword evidence="6 8" id="KW-0472">Membrane</keyword>
<accession>A0A7Y9GQU3</accession>
<dbReference type="RefSeq" id="WP_179491195.1">
    <property type="nucleotide sequence ID" value="NZ_JACCBV010000001.1"/>
</dbReference>
<dbReference type="GO" id="GO:0001508">
    <property type="term" value="P:action potential"/>
    <property type="evidence" value="ECO:0007669"/>
    <property type="project" value="TreeGrafter"/>
</dbReference>
<dbReference type="Gene3D" id="1.20.5.110">
    <property type="match status" value="1"/>
</dbReference>